<keyword evidence="2 7" id="KW-0813">Transport</keyword>
<name>A0A4Q9HDT9_9SPHI</name>
<evidence type="ECO:0000313" key="10">
    <source>
        <dbReference type="Proteomes" id="UP000291819"/>
    </source>
</evidence>
<reference evidence="9 10" key="1">
    <citation type="submission" date="2019-02" db="EMBL/GenBank/DDBJ databases">
        <title>Pedobacter kyonggii whole genome sequence analysis.</title>
        <authorList>
            <person name="Dahal R.H."/>
        </authorList>
    </citation>
    <scope>NUCLEOTIDE SEQUENCE [LARGE SCALE GENOMIC DNA]</scope>
    <source>
        <strain evidence="9 10">K-4-11-1</strain>
    </source>
</reference>
<keyword evidence="5 7" id="KW-0472">Membrane</keyword>
<evidence type="ECO:0000256" key="7">
    <source>
        <dbReference type="PROSITE-ProRule" id="PRU01360"/>
    </source>
</evidence>
<evidence type="ECO:0000256" key="6">
    <source>
        <dbReference type="ARBA" id="ARBA00023237"/>
    </source>
</evidence>
<dbReference type="InterPro" id="IPR023997">
    <property type="entry name" value="TonB-dep_OMP_SusC/RagA_CS"/>
</dbReference>
<gene>
    <name evidence="9" type="ORF">EYS08_08450</name>
</gene>
<dbReference type="GO" id="GO:0009279">
    <property type="term" value="C:cell outer membrane"/>
    <property type="evidence" value="ECO:0007669"/>
    <property type="project" value="UniProtKB-SubCell"/>
</dbReference>
<dbReference type="RefSeq" id="WP_131029616.1">
    <property type="nucleotide sequence ID" value="NZ_SIXF01000006.1"/>
</dbReference>
<keyword evidence="3 7" id="KW-1134">Transmembrane beta strand</keyword>
<protein>
    <submittedName>
        <fullName evidence="9">TonB-dependent receptor</fullName>
    </submittedName>
</protein>
<dbReference type="Pfam" id="PF07715">
    <property type="entry name" value="Plug"/>
    <property type="match status" value="1"/>
</dbReference>
<comment type="subcellular location">
    <subcellularLocation>
        <location evidence="1 7">Cell outer membrane</location>
        <topology evidence="1 7">Multi-pass membrane protein</topology>
    </subcellularLocation>
</comment>
<dbReference type="SUPFAM" id="SSF49464">
    <property type="entry name" value="Carboxypeptidase regulatory domain-like"/>
    <property type="match status" value="1"/>
</dbReference>
<dbReference type="Proteomes" id="UP000291819">
    <property type="component" value="Unassembled WGS sequence"/>
</dbReference>
<dbReference type="InterPro" id="IPR012910">
    <property type="entry name" value="Plug_dom"/>
</dbReference>
<dbReference type="NCBIfam" id="TIGR04057">
    <property type="entry name" value="SusC_RagA_signa"/>
    <property type="match status" value="1"/>
</dbReference>
<dbReference type="Gene3D" id="2.170.130.10">
    <property type="entry name" value="TonB-dependent receptor, plug domain"/>
    <property type="match status" value="1"/>
</dbReference>
<evidence type="ECO:0000256" key="4">
    <source>
        <dbReference type="ARBA" id="ARBA00022692"/>
    </source>
</evidence>
<dbReference type="AlphaFoldDB" id="A0A4Q9HDT9"/>
<sequence>MNQTISIRKLPAFLLVVIFLVLLHLKSYAQERQITGKVVGNDNPAPLRGVVVLLKPKNTPKNTVVSTNEQGQYSIKGNTGDVLVFKMIGFQPQEITIGNGSVINVTLKIETTKLDEVVVIGYGKVARKDVTGSISSIKGDDLRQTQPTTFDQALQGKVAGVVVQQVSGQPGGGVSIQIRGVSSISGSNSPLFVIDGIIIPPVNNPGSGSNPLNSINPAEIESIDVLKDASATAIYGSQATNGVVVITTKRGKAGAPQITYDFYAGYQEILKRLPTVDLQQFATLINARSASSGWDFDKRAEFANPQYLGKGTDWQKELFRKAPQMNHTLTVSGGDDRTQYLLSTSYFNQEGIAIGSDFSRYSVRLNLDNKTTKWLKIGTSLQLSHVDEKVNSTSSNVIATALSLSPNVPVTNSDGSWGGVTDPNGWVAPVANPVALAEIIKHLRKRNQVFGNVYAEIQLAKGLSLRNEVSGNFDFNTEDRYSPIYSFGKGNVSANFGSSSAGQNFYVVIRNFLTYNYNFKKFHIDALAGHESQESTFQSLGASRRNYASDNVQAISGGDATTATNFGYNSLSDPTGGSAQESYFGRVNFSWNDKYLLTGNIRNDGSSNFPSYNRWVTTYSGGFAWKIKNESFLKDIKAINELKLRLGYGITNNQGIPGNTFVTQLLSVANGLSGIAQFQNNLANADVTWEKTDYYSAGLDGTLFKGRLSFTLEAYNRLTKGLLLQVPLPGYSGTVAGYGPGSMQAPFANVGSLTNKGFDIQINSTNINAKNFGWKTSFTISRNINKVTYLGAGGDDANLSKKSYVINDIIQKTTVGRPIGEFYGYVFDGIFSTPEDFKNHALPADPSGKPYPISPAGGGIWYGDRMFKDLNGDGIIDTRDQTFLGSPIPKFQYGINNTFNYKNFDLNIFFSGSYGAKVFNQMAVQQTNPQNQATFFTSVLNYANLAMVDPNGSPSDVNNVYVTNPNTTIAGLRNDNTNGNNRPNSLMIEDGSFLRCKNITLGYRLPESFLSKISMRSVRVYANVSNAFIITKYSGMDPEIGSWDPLQAGWDSGYYPQPRVFTIGANITLK</sequence>
<proteinExistence type="inferred from homology"/>
<dbReference type="Pfam" id="PF13715">
    <property type="entry name" value="CarbopepD_reg_2"/>
    <property type="match status" value="1"/>
</dbReference>
<dbReference type="InterPro" id="IPR037066">
    <property type="entry name" value="Plug_dom_sf"/>
</dbReference>
<accession>A0A4Q9HDT9</accession>
<dbReference type="InterPro" id="IPR008969">
    <property type="entry name" value="CarboxyPept-like_regulatory"/>
</dbReference>
<dbReference type="PROSITE" id="PS52016">
    <property type="entry name" value="TONB_DEPENDENT_REC_3"/>
    <property type="match status" value="1"/>
</dbReference>
<evidence type="ECO:0000256" key="5">
    <source>
        <dbReference type="ARBA" id="ARBA00023136"/>
    </source>
</evidence>
<dbReference type="FunFam" id="2.170.130.10:FF:000008">
    <property type="entry name" value="SusC/RagA family TonB-linked outer membrane protein"/>
    <property type="match status" value="1"/>
</dbReference>
<dbReference type="SUPFAM" id="SSF56935">
    <property type="entry name" value="Porins"/>
    <property type="match status" value="1"/>
</dbReference>
<keyword evidence="9" id="KW-0675">Receptor</keyword>
<evidence type="ECO:0000256" key="2">
    <source>
        <dbReference type="ARBA" id="ARBA00022448"/>
    </source>
</evidence>
<organism evidence="9 10">
    <name type="scientific">Pedobacter kyonggii</name>
    <dbReference type="NCBI Taxonomy" id="1926871"/>
    <lineage>
        <taxon>Bacteria</taxon>
        <taxon>Pseudomonadati</taxon>
        <taxon>Bacteroidota</taxon>
        <taxon>Sphingobacteriia</taxon>
        <taxon>Sphingobacteriales</taxon>
        <taxon>Sphingobacteriaceae</taxon>
        <taxon>Pedobacter</taxon>
    </lineage>
</organism>
<feature type="domain" description="TonB-dependent receptor plug" evidence="8">
    <location>
        <begin position="128"/>
        <end position="243"/>
    </location>
</feature>
<keyword evidence="10" id="KW-1185">Reference proteome</keyword>
<dbReference type="InterPro" id="IPR023996">
    <property type="entry name" value="TonB-dep_OMP_SusC/RagA"/>
</dbReference>
<comment type="similarity">
    <text evidence="7">Belongs to the TonB-dependent receptor family.</text>
</comment>
<keyword evidence="4 7" id="KW-0812">Transmembrane</keyword>
<evidence type="ECO:0000256" key="3">
    <source>
        <dbReference type="ARBA" id="ARBA00022452"/>
    </source>
</evidence>
<evidence type="ECO:0000259" key="8">
    <source>
        <dbReference type="Pfam" id="PF07715"/>
    </source>
</evidence>
<dbReference type="NCBIfam" id="TIGR04056">
    <property type="entry name" value="OMP_RagA_SusC"/>
    <property type="match status" value="1"/>
</dbReference>
<dbReference type="Gene3D" id="2.40.170.20">
    <property type="entry name" value="TonB-dependent receptor, beta-barrel domain"/>
    <property type="match status" value="1"/>
</dbReference>
<evidence type="ECO:0000313" key="9">
    <source>
        <dbReference type="EMBL" id="TBO42822.1"/>
    </source>
</evidence>
<evidence type="ECO:0000256" key="1">
    <source>
        <dbReference type="ARBA" id="ARBA00004571"/>
    </source>
</evidence>
<dbReference type="InterPro" id="IPR036942">
    <property type="entry name" value="Beta-barrel_TonB_sf"/>
</dbReference>
<dbReference type="OrthoDB" id="9768177at2"/>
<comment type="caution">
    <text evidence="9">The sequence shown here is derived from an EMBL/GenBank/DDBJ whole genome shotgun (WGS) entry which is preliminary data.</text>
</comment>
<dbReference type="EMBL" id="SIXF01000006">
    <property type="protein sequence ID" value="TBO42822.1"/>
    <property type="molecule type" value="Genomic_DNA"/>
</dbReference>
<dbReference type="InterPro" id="IPR039426">
    <property type="entry name" value="TonB-dep_rcpt-like"/>
</dbReference>
<keyword evidence="6 7" id="KW-0998">Cell outer membrane</keyword>